<evidence type="ECO:0000256" key="2">
    <source>
        <dbReference type="ARBA" id="ARBA00022679"/>
    </source>
</evidence>
<comment type="similarity">
    <text evidence="3">Belongs to the N(4)/N(6)-methyltransferase family.</text>
</comment>
<accession>A0A4Q1BZC5</accession>
<dbReference type="RefSeq" id="WP_129027183.1">
    <property type="nucleotide sequence ID" value="NZ_SDHY01000004.1"/>
</dbReference>
<dbReference type="InterPro" id="IPR001091">
    <property type="entry name" value="RM_Methyltransferase"/>
</dbReference>
<reference evidence="5 6" key="1">
    <citation type="submission" date="2019-01" db="EMBL/GenBank/DDBJ databases">
        <title>Cytophagaceae bacterium strain CAR-16.</title>
        <authorList>
            <person name="Chen W.-M."/>
        </authorList>
    </citation>
    <scope>NUCLEOTIDE SEQUENCE [LARGE SCALE GENOMIC DNA]</scope>
    <source>
        <strain evidence="5 6">CAR-16</strain>
    </source>
</reference>
<gene>
    <name evidence="5" type="ORF">ESB04_07855</name>
</gene>
<proteinExistence type="inferred from homology"/>
<dbReference type="GO" id="GO:0003677">
    <property type="term" value="F:DNA binding"/>
    <property type="evidence" value="ECO:0007669"/>
    <property type="project" value="InterPro"/>
</dbReference>
<evidence type="ECO:0000313" key="5">
    <source>
        <dbReference type="EMBL" id="RXK48859.1"/>
    </source>
</evidence>
<dbReference type="SUPFAM" id="SSF110849">
    <property type="entry name" value="ParB/Sulfiredoxin"/>
    <property type="match status" value="1"/>
</dbReference>
<name>A0A4Q1BZC5_9BACT</name>
<dbReference type="EMBL" id="SDHY01000004">
    <property type="protein sequence ID" value="RXK48859.1"/>
    <property type="molecule type" value="Genomic_DNA"/>
</dbReference>
<organism evidence="5 6">
    <name type="scientific">Aquirufa rosea</name>
    <dbReference type="NCBI Taxonomy" id="2509241"/>
    <lineage>
        <taxon>Bacteria</taxon>
        <taxon>Pseudomonadati</taxon>
        <taxon>Bacteroidota</taxon>
        <taxon>Cytophagia</taxon>
        <taxon>Cytophagales</taxon>
        <taxon>Flectobacillaceae</taxon>
        <taxon>Aquirufa</taxon>
    </lineage>
</organism>
<dbReference type="InterPro" id="IPR002941">
    <property type="entry name" value="DNA_methylase_N4/N6"/>
</dbReference>
<dbReference type="GO" id="GO:0008170">
    <property type="term" value="F:N-methyltransferase activity"/>
    <property type="evidence" value="ECO:0007669"/>
    <property type="project" value="InterPro"/>
</dbReference>
<keyword evidence="1" id="KW-0489">Methyltransferase</keyword>
<dbReference type="InterPro" id="IPR036086">
    <property type="entry name" value="ParB/Sulfiredoxin_sf"/>
</dbReference>
<keyword evidence="6" id="KW-1185">Reference proteome</keyword>
<evidence type="ECO:0000256" key="1">
    <source>
        <dbReference type="ARBA" id="ARBA00022603"/>
    </source>
</evidence>
<evidence type="ECO:0000313" key="6">
    <source>
        <dbReference type="Proteomes" id="UP000289455"/>
    </source>
</evidence>
<dbReference type="SUPFAM" id="SSF53335">
    <property type="entry name" value="S-adenosyl-L-methionine-dependent methyltransferases"/>
    <property type="match status" value="1"/>
</dbReference>
<dbReference type="Gene3D" id="3.90.1530.10">
    <property type="entry name" value="Conserved hypothetical protein from pyrococcus furiosus pfu- 392566-001, ParB domain"/>
    <property type="match status" value="1"/>
</dbReference>
<dbReference type="OrthoDB" id="1273118at2"/>
<evidence type="ECO:0000259" key="4">
    <source>
        <dbReference type="SMART" id="SM00470"/>
    </source>
</evidence>
<dbReference type="CDD" id="cd02440">
    <property type="entry name" value="AdoMet_MTases"/>
    <property type="match status" value="1"/>
</dbReference>
<dbReference type="AlphaFoldDB" id="A0A4Q1BZC5"/>
<evidence type="ECO:0000256" key="3">
    <source>
        <dbReference type="RuleBase" id="RU362026"/>
    </source>
</evidence>
<dbReference type="GO" id="GO:0032259">
    <property type="term" value="P:methylation"/>
    <property type="evidence" value="ECO:0007669"/>
    <property type="project" value="UniProtKB-KW"/>
</dbReference>
<sequence>MQKVETVSLGELQIHPLVSGVMNNTLYAPIQFSMKHDGQKTPIVVVKREIGYLIIDGVLRYNAAVELGNIETLECKILDISDEQVLDTRIVHNQKSKVHTIEVCRNIEHILGLIGTEQGKRNDLLGNKNLDDEKEFGVAGQDRFEKACILSGLQFSARTLRKLMAVHDYEKDDNSLGLIDGINSGKYKIDGAHKLMKSLIDKQSKKARRKQIVIDRVTSNVWFELFEQSATDLSNLKHLKPKFAMFSPPYWKMRKYRNQGEIMYGQEPSLQQYLDNSKKIIKELVNVMDENGVVVIVIGEAYKGGYKSITSRYELMLLDCGLDILGVCEWVKLNPTPAVPKYFFRPANEKIFVCKIKGAEISFNPKMKPTKDGKSSVKKCHTAIDGAERYFVEDDETIISNVITTAAFNHSEYKIYDPNFKHDAPCPMEIYDIMVSSYTMPGDTCIDIHCGSGQGLEVFARNGCNAIGVDIDPESIEFCEKRMRMVLGQECEVELQTAA</sequence>
<keyword evidence="2" id="KW-0808">Transferase</keyword>
<feature type="domain" description="ParB-like N-terminal" evidence="4">
    <location>
        <begin position="5"/>
        <end position="94"/>
    </location>
</feature>
<dbReference type="PRINTS" id="PR00508">
    <property type="entry name" value="S21N4MTFRASE"/>
</dbReference>
<dbReference type="Gene3D" id="3.40.50.150">
    <property type="entry name" value="Vaccinia Virus protein VP39"/>
    <property type="match status" value="1"/>
</dbReference>
<dbReference type="Pfam" id="PF01555">
    <property type="entry name" value="N6_N4_Mtase"/>
    <property type="match status" value="1"/>
</dbReference>
<comment type="caution">
    <text evidence="5">The sequence shown here is derived from an EMBL/GenBank/DDBJ whole genome shotgun (WGS) entry which is preliminary data.</text>
</comment>
<dbReference type="InterPro" id="IPR003115">
    <property type="entry name" value="ParB_N"/>
</dbReference>
<protein>
    <recommendedName>
        <fullName evidence="3">Methyltransferase</fullName>
        <ecNumber evidence="3">2.1.1.-</ecNumber>
    </recommendedName>
</protein>
<dbReference type="Proteomes" id="UP000289455">
    <property type="component" value="Unassembled WGS sequence"/>
</dbReference>
<dbReference type="SMART" id="SM00470">
    <property type="entry name" value="ParB"/>
    <property type="match status" value="1"/>
</dbReference>
<dbReference type="InterPro" id="IPR029063">
    <property type="entry name" value="SAM-dependent_MTases_sf"/>
</dbReference>
<dbReference type="EC" id="2.1.1.-" evidence="3"/>